<organism evidence="2 3">
    <name type="scientific">Mariprofundus erugo</name>
    <dbReference type="NCBI Taxonomy" id="2528639"/>
    <lineage>
        <taxon>Bacteria</taxon>
        <taxon>Pseudomonadati</taxon>
        <taxon>Pseudomonadota</taxon>
        <taxon>Candidatius Mariprofundia</taxon>
        <taxon>Mariprofundales</taxon>
        <taxon>Mariprofundaceae</taxon>
        <taxon>Mariprofundus</taxon>
    </lineage>
</organism>
<evidence type="ECO:0000256" key="1">
    <source>
        <dbReference type="SAM" id="MobiDB-lite"/>
    </source>
</evidence>
<proteinExistence type="predicted"/>
<accession>A0A5R9GF12</accession>
<dbReference type="Proteomes" id="UP000306585">
    <property type="component" value="Unassembled WGS sequence"/>
</dbReference>
<dbReference type="AlphaFoldDB" id="A0A5R9GF12"/>
<comment type="caution">
    <text evidence="2">The sequence shown here is derived from an EMBL/GenBank/DDBJ whole genome shotgun (WGS) entry which is preliminary data.</text>
</comment>
<reference evidence="2 3" key="1">
    <citation type="journal article" date="2019" name="Appl. Environ. Microbiol.">
        <title>Environmental Evidence and Genomic Insight of Iron-oxidizing Bacteria Preference Towards More Corrosion Resistant Stainless Steel at Higher Salinities.</title>
        <authorList>
            <person name="Garrison C.E."/>
            <person name="Price K.A."/>
            <person name="Field E.K."/>
        </authorList>
    </citation>
    <scope>NUCLEOTIDE SEQUENCE [LARGE SCALE GENOMIC DNA]</scope>
    <source>
        <strain evidence="2 3">P3</strain>
    </source>
</reference>
<sequence>MSTEIPYGDADLLPSWQKPVRKDKSVTKRQEAAWTAKGRPQGEGMMPESFCLCLQIRHLRV</sequence>
<feature type="region of interest" description="Disordered" evidence="1">
    <location>
        <begin position="21"/>
        <end position="41"/>
    </location>
</feature>
<evidence type="ECO:0000313" key="2">
    <source>
        <dbReference type="EMBL" id="TLS65631.1"/>
    </source>
</evidence>
<protein>
    <submittedName>
        <fullName evidence="2">Uncharacterized protein</fullName>
    </submittedName>
</protein>
<keyword evidence="3" id="KW-1185">Reference proteome</keyword>
<feature type="compositionally biased region" description="Basic and acidic residues" evidence="1">
    <location>
        <begin position="21"/>
        <end position="31"/>
    </location>
</feature>
<evidence type="ECO:0000313" key="3">
    <source>
        <dbReference type="Proteomes" id="UP000306585"/>
    </source>
</evidence>
<name>A0A5R9GF12_9PROT</name>
<dbReference type="EMBL" id="VBRY01000014">
    <property type="protein sequence ID" value="TLS65631.1"/>
    <property type="molecule type" value="Genomic_DNA"/>
</dbReference>
<gene>
    <name evidence="2" type="ORF">FEF65_12440</name>
</gene>
<dbReference type="RefSeq" id="WP_138240146.1">
    <property type="nucleotide sequence ID" value="NZ_VBRY01000014.1"/>
</dbReference>